<comment type="caution">
    <text evidence="1">The sequence shown here is derived from an EMBL/GenBank/DDBJ whole genome shotgun (WGS) entry which is preliminary data.</text>
</comment>
<gene>
    <name evidence="1" type="ORF">H9901_05875</name>
</gene>
<dbReference type="Proteomes" id="UP000777303">
    <property type="component" value="Unassembled WGS sequence"/>
</dbReference>
<name>A0A948TKA1_9LACO</name>
<dbReference type="EMBL" id="JAHLFS010000068">
    <property type="protein sequence ID" value="MBU3852208.1"/>
    <property type="molecule type" value="Genomic_DNA"/>
</dbReference>
<reference evidence="1" key="2">
    <citation type="submission" date="2021-04" db="EMBL/GenBank/DDBJ databases">
        <authorList>
            <person name="Gilroy R."/>
        </authorList>
    </citation>
    <scope>NUCLEOTIDE SEQUENCE</scope>
    <source>
        <strain evidence="1">F6-6636</strain>
    </source>
</reference>
<sequence length="59" mass="6520">MTDKEEVSNGNIIIDANASDIDKKLEDEEIALEESANEFLKKAAHETEDTSNGNIIIDK</sequence>
<reference evidence="1" key="1">
    <citation type="journal article" date="2021" name="PeerJ">
        <title>Extensive microbial diversity within the chicken gut microbiome revealed by metagenomics and culture.</title>
        <authorList>
            <person name="Gilroy R."/>
            <person name="Ravi A."/>
            <person name="Getino M."/>
            <person name="Pursley I."/>
            <person name="Horton D.L."/>
            <person name="Alikhan N.F."/>
            <person name="Baker D."/>
            <person name="Gharbi K."/>
            <person name="Hall N."/>
            <person name="Watson M."/>
            <person name="Adriaenssens E.M."/>
            <person name="Foster-Nyarko E."/>
            <person name="Jarju S."/>
            <person name="Secka A."/>
            <person name="Antonio M."/>
            <person name="Oren A."/>
            <person name="Chaudhuri R.R."/>
            <person name="La Ragione R."/>
            <person name="Hildebrand F."/>
            <person name="Pallen M.J."/>
        </authorList>
    </citation>
    <scope>NUCLEOTIDE SEQUENCE</scope>
    <source>
        <strain evidence="1">F6-6636</strain>
    </source>
</reference>
<organism evidence="1 2">
    <name type="scientific">Candidatus Paralactobacillus gallistercoris</name>
    <dbReference type="NCBI Taxonomy" id="2838724"/>
    <lineage>
        <taxon>Bacteria</taxon>
        <taxon>Bacillati</taxon>
        <taxon>Bacillota</taxon>
        <taxon>Bacilli</taxon>
        <taxon>Lactobacillales</taxon>
        <taxon>Lactobacillaceae</taxon>
        <taxon>Lactobacillus</taxon>
    </lineage>
</organism>
<proteinExistence type="predicted"/>
<evidence type="ECO:0000313" key="1">
    <source>
        <dbReference type="EMBL" id="MBU3852208.1"/>
    </source>
</evidence>
<protein>
    <submittedName>
        <fullName evidence="1">Uncharacterized protein</fullName>
    </submittedName>
</protein>
<dbReference type="AlphaFoldDB" id="A0A948TKA1"/>
<accession>A0A948TKA1</accession>
<evidence type="ECO:0000313" key="2">
    <source>
        <dbReference type="Proteomes" id="UP000777303"/>
    </source>
</evidence>